<comment type="similarity">
    <text evidence="1">Belongs to the GrpE family.</text>
</comment>
<dbReference type="EMBL" id="AMCI01009652">
    <property type="protein sequence ID" value="EJW89170.1"/>
    <property type="molecule type" value="Genomic_DNA"/>
</dbReference>
<comment type="caution">
    <text evidence="4">The sequence shown here is derived from an EMBL/GenBank/DDBJ whole genome shotgun (WGS) entry which is preliminary data.</text>
</comment>
<dbReference type="GO" id="GO:0042803">
    <property type="term" value="F:protein homodimerization activity"/>
    <property type="evidence" value="ECO:0007669"/>
    <property type="project" value="InterPro"/>
</dbReference>
<evidence type="ECO:0000313" key="4">
    <source>
        <dbReference type="EMBL" id="EJW89170.1"/>
    </source>
</evidence>
<name>J9BNL8_9ZZZZ</name>
<dbReference type="Pfam" id="PF01025">
    <property type="entry name" value="GrpE"/>
    <property type="match status" value="1"/>
</dbReference>
<dbReference type="AlphaFoldDB" id="J9BNL8"/>
<dbReference type="GO" id="GO:0006457">
    <property type="term" value="P:protein folding"/>
    <property type="evidence" value="ECO:0007669"/>
    <property type="project" value="InterPro"/>
</dbReference>
<dbReference type="GO" id="GO:0000774">
    <property type="term" value="F:adenyl-nucleotide exchange factor activity"/>
    <property type="evidence" value="ECO:0007669"/>
    <property type="project" value="InterPro"/>
</dbReference>
<feature type="region of interest" description="Disordered" evidence="3">
    <location>
        <begin position="1"/>
        <end position="38"/>
    </location>
</feature>
<dbReference type="GO" id="GO:0051087">
    <property type="term" value="F:protein-folding chaperone binding"/>
    <property type="evidence" value="ECO:0007669"/>
    <property type="project" value="InterPro"/>
</dbReference>
<dbReference type="InterPro" id="IPR009012">
    <property type="entry name" value="GrpE_head"/>
</dbReference>
<gene>
    <name evidence="4" type="ORF">EVA_22724</name>
</gene>
<sequence>MSEEKVNMADQLDETNEVLQDTEQAQENAAETAETTVEDKLEAAEQEITRLNDQLLRLRAEFDNYRKRTLKEKAELILNGGEKVMSSLLPVLDDLDRAMENIDKSDNVETLKEGVDLIISKLTKVLNGQGLQKMDVIGQAFDTDFHEAIALVPVTEESQKNQIIDCVTSGYILNEKVIRHAKVVVGQ</sequence>
<dbReference type="SUPFAM" id="SSF58014">
    <property type="entry name" value="Coiled-coil domain of nucleotide exchange factor GrpE"/>
    <property type="match status" value="1"/>
</dbReference>
<reference evidence="4" key="1">
    <citation type="journal article" date="2012" name="PLoS ONE">
        <title>Gene sets for utilization of primary and secondary nutrition supplies in the distal gut of endangered iberian lynx.</title>
        <authorList>
            <person name="Alcaide M."/>
            <person name="Messina E."/>
            <person name="Richter M."/>
            <person name="Bargiela R."/>
            <person name="Peplies J."/>
            <person name="Huws S.A."/>
            <person name="Newbold C.J."/>
            <person name="Golyshin P.N."/>
            <person name="Simon M.A."/>
            <person name="Lopez G."/>
            <person name="Yakimov M.M."/>
            <person name="Ferrer M."/>
        </authorList>
    </citation>
    <scope>NUCLEOTIDE SEQUENCE</scope>
</reference>
<dbReference type="InterPro" id="IPR000740">
    <property type="entry name" value="GrpE"/>
</dbReference>
<keyword evidence="2" id="KW-0143">Chaperone</keyword>
<dbReference type="SUPFAM" id="SSF51064">
    <property type="entry name" value="Head domain of nucleotide exchange factor GrpE"/>
    <property type="match status" value="1"/>
</dbReference>
<organism evidence="4">
    <name type="scientific">gut metagenome</name>
    <dbReference type="NCBI Taxonomy" id="749906"/>
    <lineage>
        <taxon>unclassified sequences</taxon>
        <taxon>metagenomes</taxon>
        <taxon>organismal metagenomes</taxon>
    </lineage>
</organism>
<dbReference type="InterPro" id="IPR013805">
    <property type="entry name" value="GrpE_CC"/>
</dbReference>
<dbReference type="PRINTS" id="PR00773">
    <property type="entry name" value="GRPEPROTEIN"/>
</dbReference>
<dbReference type="PANTHER" id="PTHR21237:SF23">
    <property type="entry name" value="GRPE PROTEIN HOMOLOG, MITOCHONDRIAL"/>
    <property type="match status" value="1"/>
</dbReference>
<dbReference type="HAMAP" id="MF_01151">
    <property type="entry name" value="GrpE"/>
    <property type="match status" value="1"/>
</dbReference>
<proteinExistence type="inferred from homology"/>
<evidence type="ECO:0000256" key="2">
    <source>
        <dbReference type="ARBA" id="ARBA00023186"/>
    </source>
</evidence>
<evidence type="ECO:0000256" key="1">
    <source>
        <dbReference type="ARBA" id="ARBA00009054"/>
    </source>
</evidence>
<dbReference type="GO" id="GO:0051082">
    <property type="term" value="F:unfolded protein binding"/>
    <property type="evidence" value="ECO:0007669"/>
    <property type="project" value="TreeGrafter"/>
</dbReference>
<evidence type="ECO:0000256" key="3">
    <source>
        <dbReference type="SAM" id="MobiDB-lite"/>
    </source>
</evidence>
<dbReference type="Gene3D" id="2.30.22.10">
    <property type="entry name" value="Head domain of nucleotide exchange factor GrpE"/>
    <property type="match status" value="1"/>
</dbReference>
<dbReference type="Gene3D" id="3.90.20.20">
    <property type="match status" value="1"/>
</dbReference>
<dbReference type="PANTHER" id="PTHR21237">
    <property type="entry name" value="GRPE PROTEIN"/>
    <property type="match status" value="1"/>
</dbReference>
<protein>
    <submittedName>
        <fullName evidence="4">GrpE nucleotide exchange factor</fullName>
    </submittedName>
</protein>
<dbReference type="CDD" id="cd00446">
    <property type="entry name" value="GrpE"/>
    <property type="match status" value="1"/>
</dbReference>
<feature type="compositionally biased region" description="Low complexity" evidence="3">
    <location>
        <begin position="22"/>
        <end position="35"/>
    </location>
</feature>
<accession>J9BNL8</accession>